<reference evidence="9 10" key="1">
    <citation type="journal article" date="2023" name="Hortic Res">
        <title>Pangenome of water caltrop reveals structural variations and asymmetric subgenome divergence after allopolyploidization.</title>
        <authorList>
            <person name="Zhang X."/>
            <person name="Chen Y."/>
            <person name="Wang L."/>
            <person name="Yuan Y."/>
            <person name="Fang M."/>
            <person name="Shi L."/>
            <person name="Lu R."/>
            <person name="Comes H.P."/>
            <person name="Ma Y."/>
            <person name="Chen Y."/>
            <person name="Huang G."/>
            <person name="Zhou Y."/>
            <person name="Zheng Z."/>
            <person name="Qiu Y."/>
        </authorList>
    </citation>
    <scope>NUCLEOTIDE SEQUENCE [LARGE SCALE GENOMIC DNA]</scope>
    <source>
        <strain evidence="9">F231</strain>
    </source>
</reference>
<keyword evidence="4 6" id="KW-1133">Transmembrane helix</keyword>
<gene>
    <name evidence="9" type="ORF">SAY86_018339</name>
</gene>
<feature type="transmembrane region" description="Helical" evidence="6">
    <location>
        <begin position="96"/>
        <end position="116"/>
    </location>
</feature>
<evidence type="ECO:0000256" key="2">
    <source>
        <dbReference type="ARBA" id="ARBA00022692"/>
    </source>
</evidence>
<evidence type="ECO:0000313" key="9">
    <source>
        <dbReference type="EMBL" id="KAK4783971.1"/>
    </source>
</evidence>
<evidence type="ECO:0000256" key="5">
    <source>
        <dbReference type="ARBA" id="ARBA00023136"/>
    </source>
</evidence>
<evidence type="ECO:0000256" key="6">
    <source>
        <dbReference type="RuleBase" id="RU363132"/>
    </source>
</evidence>
<dbReference type="PANTHER" id="PTHR10994">
    <property type="entry name" value="RETICULON"/>
    <property type="match status" value="1"/>
</dbReference>
<dbReference type="InterPro" id="IPR003388">
    <property type="entry name" value="Reticulon"/>
</dbReference>
<evidence type="ECO:0000313" key="10">
    <source>
        <dbReference type="Proteomes" id="UP001346149"/>
    </source>
</evidence>
<keyword evidence="2 6" id="KW-0812">Transmembrane</keyword>
<dbReference type="GO" id="GO:0005789">
    <property type="term" value="C:endoplasmic reticulum membrane"/>
    <property type="evidence" value="ECO:0007669"/>
    <property type="project" value="UniProtKB-SubCell"/>
</dbReference>
<dbReference type="AlphaFoldDB" id="A0AAN7LD48"/>
<evidence type="ECO:0000256" key="7">
    <source>
        <dbReference type="SAM" id="MobiDB-lite"/>
    </source>
</evidence>
<keyword evidence="10" id="KW-1185">Reference proteome</keyword>
<evidence type="ECO:0000256" key="3">
    <source>
        <dbReference type="ARBA" id="ARBA00022824"/>
    </source>
</evidence>
<dbReference type="EMBL" id="JAXQNO010000014">
    <property type="protein sequence ID" value="KAK4783971.1"/>
    <property type="molecule type" value="Genomic_DNA"/>
</dbReference>
<evidence type="ECO:0000259" key="8">
    <source>
        <dbReference type="PROSITE" id="PS50845"/>
    </source>
</evidence>
<dbReference type="PROSITE" id="PS50845">
    <property type="entry name" value="RETICULON"/>
    <property type="match status" value="1"/>
</dbReference>
<keyword evidence="5 6" id="KW-0472">Membrane</keyword>
<feature type="region of interest" description="Disordered" evidence="7">
    <location>
        <begin position="18"/>
        <end position="37"/>
    </location>
</feature>
<feature type="transmembrane region" description="Helical" evidence="6">
    <location>
        <begin position="170"/>
        <end position="200"/>
    </location>
</feature>
<sequence length="251" mass="28315">MADEAFAAEPSMMEKFSENLHNHGSSSSSDSDDDKHSAVNTMKSKVYRLFGREKPVHKILGGGKPADIFLWRNKKNSATVLGAATAIWMLFELLQYHLITLLCHVAILVLAVLFVWSNASTFIHKSPPHIPDVAMPEKCVLEVVSVLRHEINRGLALLREVASGRDAKKFLSVVMCLWIISVVGSWFNFITLFYLVFVLLHTVPMLYEKYEDQVDALGKKAMIEIKKQYAVLDEKFLSKIPLGPLQDKKKD</sequence>
<dbReference type="Pfam" id="PF02453">
    <property type="entry name" value="Reticulon"/>
    <property type="match status" value="1"/>
</dbReference>
<evidence type="ECO:0000256" key="4">
    <source>
        <dbReference type="ARBA" id="ARBA00022989"/>
    </source>
</evidence>
<dbReference type="PANTHER" id="PTHR10994:SF193">
    <property type="entry name" value="RETICULON-LIKE PROTEIN"/>
    <property type="match status" value="1"/>
</dbReference>
<proteinExistence type="predicted"/>
<evidence type="ECO:0000256" key="1">
    <source>
        <dbReference type="ARBA" id="ARBA00004477"/>
    </source>
</evidence>
<dbReference type="GO" id="GO:0009617">
    <property type="term" value="P:response to bacterium"/>
    <property type="evidence" value="ECO:0007669"/>
    <property type="project" value="InterPro"/>
</dbReference>
<accession>A0AAN7LD48</accession>
<comment type="caution">
    <text evidence="9">The sequence shown here is derived from an EMBL/GenBank/DDBJ whole genome shotgun (WGS) entry which is preliminary data.</text>
</comment>
<protein>
    <recommendedName>
        <fullName evidence="6">Reticulon-like protein</fullName>
    </recommendedName>
</protein>
<dbReference type="InterPro" id="IPR045064">
    <property type="entry name" value="Reticulon-like"/>
</dbReference>
<keyword evidence="3 6" id="KW-0256">Endoplasmic reticulum</keyword>
<comment type="subcellular location">
    <subcellularLocation>
        <location evidence="1 6">Endoplasmic reticulum membrane</location>
        <topology evidence="1 6">Multi-pass membrane protein</topology>
    </subcellularLocation>
</comment>
<feature type="domain" description="Reticulon" evidence="8">
    <location>
        <begin position="65"/>
        <end position="251"/>
    </location>
</feature>
<name>A0AAN7LD48_TRANT</name>
<dbReference type="Proteomes" id="UP001346149">
    <property type="component" value="Unassembled WGS sequence"/>
</dbReference>
<organism evidence="9 10">
    <name type="scientific">Trapa natans</name>
    <name type="common">Water chestnut</name>
    <dbReference type="NCBI Taxonomy" id="22666"/>
    <lineage>
        <taxon>Eukaryota</taxon>
        <taxon>Viridiplantae</taxon>
        <taxon>Streptophyta</taxon>
        <taxon>Embryophyta</taxon>
        <taxon>Tracheophyta</taxon>
        <taxon>Spermatophyta</taxon>
        <taxon>Magnoliopsida</taxon>
        <taxon>eudicotyledons</taxon>
        <taxon>Gunneridae</taxon>
        <taxon>Pentapetalae</taxon>
        <taxon>rosids</taxon>
        <taxon>malvids</taxon>
        <taxon>Myrtales</taxon>
        <taxon>Lythraceae</taxon>
        <taxon>Trapa</taxon>
    </lineage>
</organism>